<feature type="transmembrane region" description="Helical" evidence="1">
    <location>
        <begin position="110"/>
        <end position="127"/>
    </location>
</feature>
<proteinExistence type="predicted"/>
<dbReference type="PANTHER" id="PTHR35867:SF1">
    <property type="entry name" value="PROTEIN RSEC"/>
    <property type="match status" value="1"/>
</dbReference>
<sequence>MLREEGRVVSLEGKFALVETVRKKACGNCTGDSSCSTLSFGGGQRKSVFRALNPQNARVGDFVILEIAERQFLRASFLIYAAPVLALVLVGAAVRYWALASGVAVDDAEGLGAVSGLLALGGVFLALRRVNDRLSAREEAHPVIRPAPDSISPISFTRT</sequence>
<dbReference type="Pfam" id="PF04246">
    <property type="entry name" value="RseC_MucC"/>
    <property type="match status" value="1"/>
</dbReference>
<organism evidence="2 3">
    <name type="scientific">Magnetofaba australis IT-1</name>
    <dbReference type="NCBI Taxonomy" id="1434232"/>
    <lineage>
        <taxon>Bacteria</taxon>
        <taxon>Pseudomonadati</taxon>
        <taxon>Pseudomonadota</taxon>
        <taxon>Magnetococcia</taxon>
        <taxon>Magnetococcales</taxon>
        <taxon>Magnetococcaceae</taxon>
        <taxon>Magnetofaba</taxon>
    </lineage>
</organism>
<comment type="caution">
    <text evidence="2">The sequence shown here is derived from an EMBL/GenBank/DDBJ whole genome shotgun (WGS) entry which is preliminary data.</text>
</comment>
<evidence type="ECO:0000313" key="3">
    <source>
        <dbReference type="Proteomes" id="UP000194003"/>
    </source>
</evidence>
<keyword evidence="1" id="KW-1133">Transmembrane helix</keyword>
<feature type="transmembrane region" description="Helical" evidence="1">
    <location>
        <begin position="77"/>
        <end position="98"/>
    </location>
</feature>
<evidence type="ECO:0000256" key="1">
    <source>
        <dbReference type="SAM" id="Phobius"/>
    </source>
</evidence>
<keyword evidence="1" id="KW-0472">Membrane</keyword>
<name>A0A1Y2K5P2_9PROT</name>
<dbReference type="STRING" id="1434232.MAIT1_02961"/>
<dbReference type="AlphaFoldDB" id="A0A1Y2K5P2"/>
<dbReference type="OrthoDB" id="7358626at2"/>
<dbReference type="EMBL" id="LVJN01000018">
    <property type="protein sequence ID" value="OSM04863.1"/>
    <property type="molecule type" value="Genomic_DNA"/>
</dbReference>
<dbReference type="PIRSF" id="PIRSF004923">
    <property type="entry name" value="RseC"/>
    <property type="match status" value="1"/>
</dbReference>
<dbReference type="RefSeq" id="WP_085441515.1">
    <property type="nucleotide sequence ID" value="NZ_LVJN01000018.1"/>
</dbReference>
<keyword evidence="3" id="KW-1185">Reference proteome</keyword>
<keyword evidence="1" id="KW-0812">Transmembrane</keyword>
<reference evidence="2 3" key="1">
    <citation type="journal article" date="2016" name="BMC Genomics">
        <title>Combined genomic and structural analyses of a cultured magnetotactic bacterium reveals its niche adaptation to a dynamic environment.</title>
        <authorList>
            <person name="Araujo A.C."/>
            <person name="Morillo V."/>
            <person name="Cypriano J."/>
            <person name="Teixeira L.C."/>
            <person name="Leao P."/>
            <person name="Lyra S."/>
            <person name="Almeida L.G."/>
            <person name="Bazylinski D.A."/>
            <person name="Vasconcellos A.T."/>
            <person name="Abreu F."/>
            <person name="Lins U."/>
        </authorList>
    </citation>
    <scope>NUCLEOTIDE SEQUENCE [LARGE SCALE GENOMIC DNA]</scope>
    <source>
        <strain evidence="2 3">IT-1</strain>
    </source>
</reference>
<dbReference type="PANTHER" id="PTHR35867">
    <property type="entry name" value="PROTEIN RSEC"/>
    <property type="match status" value="1"/>
</dbReference>
<accession>A0A1Y2K5P2</accession>
<dbReference type="InterPro" id="IPR026268">
    <property type="entry name" value="RseC"/>
</dbReference>
<dbReference type="Proteomes" id="UP000194003">
    <property type="component" value="Unassembled WGS sequence"/>
</dbReference>
<evidence type="ECO:0000313" key="2">
    <source>
        <dbReference type="EMBL" id="OSM04863.1"/>
    </source>
</evidence>
<dbReference type="InterPro" id="IPR007359">
    <property type="entry name" value="SigmaE_reg_RseC_MucC"/>
</dbReference>
<protein>
    <submittedName>
        <fullName evidence="2">Putative positive regulator of sigma(E), RseC/MucC</fullName>
    </submittedName>
</protein>
<gene>
    <name evidence="2" type="ORF">MAIT1_02961</name>
</gene>